<evidence type="ECO:0008006" key="3">
    <source>
        <dbReference type="Google" id="ProtNLM"/>
    </source>
</evidence>
<organism evidence="1 2">
    <name type="scientific">Aspergillus pseudocaelatus</name>
    <dbReference type="NCBI Taxonomy" id="1825620"/>
    <lineage>
        <taxon>Eukaryota</taxon>
        <taxon>Fungi</taxon>
        <taxon>Dikarya</taxon>
        <taxon>Ascomycota</taxon>
        <taxon>Pezizomycotina</taxon>
        <taxon>Eurotiomycetes</taxon>
        <taxon>Eurotiomycetidae</taxon>
        <taxon>Eurotiales</taxon>
        <taxon>Aspergillaceae</taxon>
        <taxon>Aspergillus</taxon>
        <taxon>Aspergillus subgen. Circumdati</taxon>
    </lineage>
</organism>
<dbReference type="InterPro" id="IPR043140">
    <property type="entry name" value="Ribosomal_uS14_sf"/>
</dbReference>
<protein>
    <recommendedName>
        <fullName evidence="3">Ribosomal protein S14p/S29e-domain-containing protein</fullName>
    </recommendedName>
</protein>
<reference evidence="1 2" key="1">
    <citation type="submission" date="2019-04" db="EMBL/GenBank/DDBJ databases">
        <authorList>
            <consortium name="DOE Joint Genome Institute"/>
            <person name="Mondo S."/>
            <person name="Kjaerbolling I."/>
            <person name="Vesth T."/>
            <person name="Frisvad J.C."/>
            <person name="Nybo J.L."/>
            <person name="Theobald S."/>
            <person name="Kildgaard S."/>
            <person name="Isbrandt T."/>
            <person name="Kuo A."/>
            <person name="Sato A."/>
            <person name="Lyhne E.K."/>
            <person name="Kogle M.E."/>
            <person name="Wiebenga A."/>
            <person name="Kun R.S."/>
            <person name="Lubbers R.J."/>
            <person name="Makela M.R."/>
            <person name="Barry K."/>
            <person name="Chovatia M."/>
            <person name="Clum A."/>
            <person name="Daum C."/>
            <person name="Haridas S."/>
            <person name="He G."/>
            <person name="LaButti K."/>
            <person name="Lipzen A."/>
            <person name="Riley R."/>
            <person name="Salamov A."/>
            <person name="Simmons B.A."/>
            <person name="Magnuson J.K."/>
            <person name="Henrissat B."/>
            <person name="Mortensen U.H."/>
            <person name="Larsen T.O."/>
            <person name="Devries R.P."/>
            <person name="Grigoriev I.V."/>
            <person name="Machida M."/>
            <person name="Baker S.E."/>
            <person name="Andersen M.R."/>
            <person name="Cantor M.N."/>
            <person name="Hua S.X."/>
        </authorList>
    </citation>
    <scope>NUCLEOTIDE SEQUENCE [LARGE SCALE GENOMIC DNA]</scope>
    <source>
        <strain evidence="1 2">CBS 117616</strain>
    </source>
</reference>
<keyword evidence="2" id="KW-1185">Reference proteome</keyword>
<dbReference type="Proteomes" id="UP000325395">
    <property type="component" value="Unassembled WGS sequence"/>
</dbReference>
<gene>
    <name evidence="1" type="ORF">BDV36DRAFT_255952</name>
</gene>
<evidence type="ECO:0000313" key="1">
    <source>
        <dbReference type="EMBL" id="KAE8417643.1"/>
    </source>
</evidence>
<sequence length="53" mass="6360">MNICRQCFREKSQDIGFYKVRDMAFAIEYYTTHNPATTTKDKILRKKKKKGTR</sequence>
<name>A0ABQ6WKN8_9EURO</name>
<accession>A0ABQ6WKN8</accession>
<proteinExistence type="predicted"/>
<dbReference type="EMBL" id="ML735735">
    <property type="protein sequence ID" value="KAE8417643.1"/>
    <property type="molecule type" value="Genomic_DNA"/>
</dbReference>
<evidence type="ECO:0000313" key="2">
    <source>
        <dbReference type="Proteomes" id="UP000325395"/>
    </source>
</evidence>
<dbReference type="Gene3D" id="4.10.830.10">
    <property type="entry name" value="30s Ribosomal Protein S14, Chain N"/>
    <property type="match status" value="1"/>
</dbReference>